<comment type="similarity">
    <text evidence="1">Belongs to the cytochrome P450 family.</text>
</comment>
<keyword evidence="6" id="KW-0503">Monooxygenase</keyword>
<dbReference type="Gene3D" id="1.10.630.10">
    <property type="entry name" value="Cytochrome P450"/>
    <property type="match status" value="1"/>
</dbReference>
<keyword evidence="3" id="KW-0479">Metal-binding</keyword>
<dbReference type="PANTHER" id="PTHR24291:SF50">
    <property type="entry name" value="BIFUNCTIONAL ALBAFLAVENONE MONOOXYGENASE_TERPENE SYNTHASE"/>
    <property type="match status" value="1"/>
</dbReference>
<dbReference type="Proteomes" id="UP000054279">
    <property type="component" value="Unassembled WGS sequence"/>
</dbReference>
<sequence length="141" mass="15967">MDVAKAMLVEKLREADVKTSETKKDIMNLLIKRVARLNGTEDGYKMADQDLLEHALTFLGGYATAAGGFTWTLWLLATRPEYQERLRAEVLPAVADNHRPNYNTLKDLSYSTKIHNMNPSLCPYDSPKGCQGQLGRWIFHP</sequence>
<dbReference type="Pfam" id="PF00067">
    <property type="entry name" value="p450"/>
    <property type="match status" value="1"/>
</dbReference>
<keyword evidence="9" id="KW-1185">Reference proteome</keyword>
<keyword evidence="7" id="KW-1133">Transmembrane helix</keyword>
<protein>
    <submittedName>
        <fullName evidence="8">Uncharacterized protein</fullName>
    </submittedName>
</protein>
<evidence type="ECO:0000256" key="3">
    <source>
        <dbReference type="ARBA" id="ARBA00022723"/>
    </source>
</evidence>
<gene>
    <name evidence="8" type="ORF">M422DRAFT_272196</name>
</gene>
<keyword evidence="2" id="KW-0349">Heme</keyword>
<evidence type="ECO:0000256" key="2">
    <source>
        <dbReference type="ARBA" id="ARBA00022617"/>
    </source>
</evidence>
<dbReference type="OrthoDB" id="1470350at2759"/>
<dbReference type="GO" id="GO:0005506">
    <property type="term" value="F:iron ion binding"/>
    <property type="evidence" value="ECO:0007669"/>
    <property type="project" value="InterPro"/>
</dbReference>
<keyword evidence="4" id="KW-0560">Oxidoreductase</keyword>
<dbReference type="InterPro" id="IPR001128">
    <property type="entry name" value="Cyt_P450"/>
</dbReference>
<keyword evidence="5" id="KW-0408">Iron</keyword>
<keyword evidence="7" id="KW-0472">Membrane</keyword>
<organism evidence="8 9">
    <name type="scientific">Sphaerobolus stellatus (strain SS14)</name>
    <dbReference type="NCBI Taxonomy" id="990650"/>
    <lineage>
        <taxon>Eukaryota</taxon>
        <taxon>Fungi</taxon>
        <taxon>Dikarya</taxon>
        <taxon>Basidiomycota</taxon>
        <taxon>Agaricomycotina</taxon>
        <taxon>Agaricomycetes</taxon>
        <taxon>Phallomycetidae</taxon>
        <taxon>Geastrales</taxon>
        <taxon>Sphaerobolaceae</taxon>
        <taxon>Sphaerobolus</taxon>
    </lineage>
</organism>
<dbReference type="PANTHER" id="PTHR24291">
    <property type="entry name" value="CYTOCHROME P450 FAMILY 4"/>
    <property type="match status" value="1"/>
</dbReference>
<dbReference type="GO" id="GO:0004497">
    <property type="term" value="F:monooxygenase activity"/>
    <property type="evidence" value="ECO:0007669"/>
    <property type="project" value="UniProtKB-KW"/>
</dbReference>
<evidence type="ECO:0000256" key="4">
    <source>
        <dbReference type="ARBA" id="ARBA00023002"/>
    </source>
</evidence>
<evidence type="ECO:0000313" key="8">
    <source>
        <dbReference type="EMBL" id="KIJ26741.1"/>
    </source>
</evidence>
<dbReference type="GO" id="GO:0016705">
    <property type="term" value="F:oxidoreductase activity, acting on paired donors, with incorporation or reduction of molecular oxygen"/>
    <property type="evidence" value="ECO:0007669"/>
    <property type="project" value="InterPro"/>
</dbReference>
<evidence type="ECO:0000256" key="5">
    <source>
        <dbReference type="ARBA" id="ARBA00023004"/>
    </source>
</evidence>
<evidence type="ECO:0000256" key="6">
    <source>
        <dbReference type="ARBA" id="ARBA00023033"/>
    </source>
</evidence>
<reference evidence="8 9" key="1">
    <citation type="submission" date="2014-06" db="EMBL/GenBank/DDBJ databases">
        <title>Evolutionary Origins and Diversification of the Mycorrhizal Mutualists.</title>
        <authorList>
            <consortium name="DOE Joint Genome Institute"/>
            <consortium name="Mycorrhizal Genomics Consortium"/>
            <person name="Kohler A."/>
            <person name="Kuo A."/>
            <person name="Nagy L.G."/>
            <person name="Floudas D."/>
            <person name="Copeland A."/>
            <person name="Barry K.W."/>
            <person name="Cichocki N."/>
            <person name="Veneault-Fourrey C."/>
            <person name="LaButti K."/>
            <person name="Lindquist E.A."/>
            <person name="Lipzen A."/>
            <person name="Lundell T."/>
            <person name="Morin E."/>
            <person name="Murat C."/>
            <person name="Riley R."/>
            <person name="Ohm R."/>
            <person name="Sun H."/>
            <person name="Tunlid A."/>
            <person name="Henrissat B."/>
            <person name="Grigoriev I.V."/>
            <person name="Hibbett D.S."/>
            <person name="Martin F."/>
        </authorList>
    </citation>
    <scope>NUCLEOTIDE SEQUENCE [LARGE SCALE GENOMIC DNA]</scope>
    <source>
        <strain evidence="8 9">SS14</strain>
    </source>
</reference>
<keyword evidence="7" id="KW-0812">Transmembrane</keyword>
<dbReference type="AlphaFoldDB" id="A0A0C9UMM9"/>
<dbReference type="EMBL" id="KN837359">
    <property type="protein sequence ID" value="KIJ26741.1"/>
    <property type="molecule type" value="Genomic_DNA"/>
</dbReference>
<dbReference type="GO" id="GO:0020037">
    <property type="term" value="F:heme binding"/>
    <property type="evidence" value="ECO:0007669"/>
    <property type="project" value="InterPro"/>
</dbReference>
<proteinExistence type="inferred from homology"/>
<evidence type="ECO:0000313" key="9">
    <source>
        <dbReference type="Proteomes" id="UP000054279"/>
    </source>
</evidence>
<dbReference type="HOGENOM" id="CLU_1826526_0_0_1"/>
<evidence type="ECO:0000256" key="7">
    <source>
        <dbReference type="SAM" id="Phobius"/>
    </source>
</evidence>
<dbReference type="SUPFAM" id="SSF48264">
    <property type="entry name" value="Cytochrome P450"/>
    <property type="match status" value="1"/>
</dbReference>
<evidence type="ECO:0000256" key="1">
    <source>
        <dbReference type="ARBA" id="ARBA00010617"/>
    </source>
</evidence>
<dbReference type="InterPro" id="IPR050196">
    <property type="entry name" value="Cytochrome_P450_Monoox"/>
</dbReference>
<dbReference type="InterPro" id="IPR036396">
    <property type="entry name" value="Cyt_P450_sf"/>
</dbReference>
<feature type="transmembrane region" description="Helical" evidence="7">
    <location>
        <begin position="55"/>
        <end position="77"/>
    </location>
</feature>
<name>A0A0C9UMM9_SPHS4</name>
<accession>A0A0C9UMM9</accession>